<dbReference type="AlphaFoldDB" id="A0A6N6VVM1"/>
<comment type="caution">
    <text evidence="2">The sequence shown here is derived from an EMBL/GenBank/DDBJ whole genome shotgun (WGS) entry which is preliminary data.</text>
</comment>
<dbReference type="OrthoDB" id="5296425at2"/>
<dbReference type="Proteomes" id="UP000437748">
    <property type="component" value="Unassembled WGS sequence"/>
</dbReference>
<evidence type="ECO:0000313" key="2">
    <source>
        <dbReference type="EMBL" id="KAB8040381.1"/>
    </source>
</evidence>
<dbReference type="RefSeq" id="WP_153417895.1">
    <property type="nucleotide sequence ID" value="NZ_WFLM01000001.1"/>
</dbReference>
<feature type="signal peptide" evidence="1">
    <location>
        <begin position="1"/>
        <end position="21"/>
    </location>
</feature>
<dbReference type="InterPro" id="IPR018740">
    <property type="entry name" value="DUF2282_membr"/>
</dbReference>
<organism evidence="2 3">
    <name type="scientific">Silvanigrella paludirubra</name>
    <dbReference type="NCBI Taxonomy" id="2499159"/>
    <lineage>
        <taxon>Bacteria</taxon>
        <taxon>Pseudomonadati</taxon>
        <taxon>Bdellovibrionota</taxon>
        <taxon>Oligoflexia</taxon>
        <taxon>Silvanigrellales</taxon>
        <taxon>Silvanigrellaceae</taxon>
        <taxon>Silvanigrella</taxon>
    </lineage>
</organism>
<accession>A0A6N6VVM1</accession>
<protein>
    <submittedName>
        <fullName evidence="2">DUF2282 domain-containing protein</fullName>
    </submittedName>
</protein>
<keyword evidence="1" id="KW-0732">Signal</keyword>
<sequence length="118" mass="12750">MKKREIILAAALNGIFLSAKADSPAETIVTQEVEKCYGIQKKEQNGCSIDKEEIAAANAAFKNKYKKSTTFECAGNVPGSDKKGHLAWVYVAKGSCHKIEGGFLIKKDSNGKKIVDKG</sequence>
<proteinExistence type="predicted"/>
<evidence type="ECO:0000256" key="1">
    <source>
        <dbReference type="SAM" id="SignalP"/>
    </source>
</evidence>
<gene>
    <name evidence="2" type="ORF">GCL60_00250</name>
</gene>
<dbReference type="EMBL" id="WFLM01000001">
    <property type="protein sequence ID" value="KAB8040381.1"/>
    <property type="molecule type" value="Genomic_DNA"/>
</dbReference>
<feature type="chain" id="PRO_5027085542" evidence="1">
    <location>
        <begin position="22"/>
        <end position="118"/>
    </location>
</feature>
<dbReference type="Pfam" id="PF10048">
    <property type="entry name" value="DUF2282"/>
    <property type="match status" value="1"/>
</dbReference>
<reference evidence="2 3" key="1">
    <citation type="submission" date="2019-10" db="EMBL/GenBank/DDBJ databases">
        <title>New species of Slilvanegrellaceae.</title>
        <authorList>
            <person name="Pitt A."/>
            <person name="Hahn M.W."/>
        </authorList>
    </citation>
    <scope>NUCLEOTIDE SEQUENCE [LARGE SCALE GENOMIC DNA]</scope>
    <source>
        <strain evidence="2 3">SP-Ram-0.45-NSY-1</strain>
    </source>
</reference>
<evidence type="ECO:0000313" key="3">
    <source>
        <dbReference type="Proteomes" id="UP000437748"/>
    </source>
</evidence>
<keyword evidence="3" id="KW-1185">Reference proteome</keyword>
<name>A0A6N6VVM1_9BACT</name>